<dbReference type="InterPro" id="IPR003607">
    <property type="entry name" value="HD/PDEase_dom"/>
</dbReference>
<dbReference type="Gene3D" id="1.10.3210.10">
    <property type="entry name" value="Hypothetical protein af1432"/>
    <property type="match status" value="1"/>
</dbReference>
<evidence type="ECO:0000313" key="2">
    <source>
        <dbReference type="EMBL" id="OIQ66817.1"/>
    </source>
</evidence>
<dbReference type="InterPro" id="IPR037522">
    <property type="entry name" value="HD_GYP_dom"/>
</dbReference>
<dbReference type="AlphaFoldDB" id="A0A1J5P5K0"/>
<dbReference type="CDD" id="cd00077">
    <property type="entry name" value="HDc"/>
    <property type="match status" value="1"/>
</dbReference>
<sequence>MGLPDETNHGIELAASIHDLGKISVPAEILSKPAKLSAIEFMLLKNHAQAGYDILKDIKFPWPIATIVLQHHERLDGSGYPQGLKAEQILLESRILAVADVVEAMASHRPYRAALGIDSALKEIARGRGTVYDAAVVDACIKLAARGVVLV</sequence>
<proteinExistence type="predicted"/>
<dbReference type="Pfam" id="PF13487">
    <property type="entry name" value="HD_5"/>
    <property type="match status" value="1"/>
</dbReference>
<dbReference type="EC" id="3.1.4.52" evidence="2"/>
<dbReference type="PROSITE" id="PS51832">
    <property type="entry name" value="HD_GYP"/>
    <property type="match status" value="1"/>
</dbReference>
<comment type="caution">
    <text evidence="2">The sequence shown here is derived from an EMBL/GenBank/DDBJ whole genome shotgun (WGS) entry which is preliminary data.</text>
</comment>
<gene>
    <name evidence="2" type="primary">rpfG_95</name>
    <name evidence="2" type="ORF">GALL_516120</name>
</gene>
<dbReference type="GO" id="GO:0071111">
    <property type="term" value="F:cyclic-guanylate-specific phosphodiesterase activity"/>
    <property type="evidence" value="ECO:0007669"/>
    <property type="project" value="UniProtKB-EC"/>
</dbReference>
<feature type="domain" description="HD-GYP" evidence="1">
    <location>
        <begin position="1"/>
        <end position="151"/>
    </location>
</feature>
<dbReference type="PANTHER" id="PTHR43155">
    <property type="entry name" value="CYCLIC DI-GMP PHOSPHODIESTERASE PA4108-RELATED"/>
    <property type="match status" value="1"/>
</dbReference>
<organism evidence="2">
    <name type="scientific">mine drainage metagenome</name>
    <dbReference type="NCBI Taxonomy" id="410659"/>
    <lineage>
        <taxon>unclassified sequences</taxon>
        <taxon>metagenomes</taxon>
        <taxon>ecological metagenomes</taxon>
    </lineage>
</organism>
<accession>A0A1J5P5K0</accession>
<dbReference type="EMBL" id="MLJW01006343">
    <property type="protein sequence ID" value="OIQ66817.1"/>
    <property type="molecule type" value="Genomic_DNA"/>
</dbReference>
<dbReference type="PANTHER" id="PTHR43155:SF2">
    <property type="entry name" value="CYCLIC DI-GMP PHOSPHODIESTERASE PA4108"/>
    <property type="match status" value="1"/>
</dbReference>
<reference evidence="2" key="1">
    <citation type="submission" date="2016-10" db="EMBL/GenBank/DDBJ databases">
        <title>Sequence of Gallionella enrichment culture.</title>
        <authorList>
            <person name="Poehlein A."/>
            <person name="Muehling M."/>
            <person name="Daniel R."/>
        </authorList>
    </citation>
    <scope>NUCLEOTIDE SEQUENCE</scope>
</reference>
<name>A0A1J5P5K0_9ZZZZ</name>
<dbReference type="SUPFAM" id="SSF109604">
    <property type="entry name" value="HD-domain/PDEase-like"/>
    <property type="match status" value="1"/>
</dbReference>
<keyword evidence="2" id="KW-0378">Hydrolase</keyword>
<evidence type="ECO:0000259" key="1">
    <source>
        <dbReference type="PROSITE" id="PS51832"/>
    </source>
</evidence>
<protein>
    <submittedName>
        <fullName evidence="2">Cyclic di-GMP phosphodiesterase response regulator RpfG</fullName>
        <ecNumber evidence="2">3.1.4.52</ecNumber>
    </submittedName>
</protein>